<dbReference type="AlphaFoldDB" id="A0A1V5MJI5"/>
<dbReference type="InterPro" id="IPR013694">
    <property type="entry name" value="VIT"/>
</dbReference>
<dbReference type="Proteomes" id="UP000485484">
    <property type="component" value="Unassembled WGS sequence"/>
</dbReference>
<dbReference type="EMBL" id="MWAK01000035">
    <property type="protein sequence ID" value="OPZ93252.1"/>
    <property type="molecule type" value="Genomic_DNA"/>
</dbReference>
<organism evidence="3 4">
    <name type="scientific">candidate division TA06 bacterium ADurb.Bin417</name>
    <dbReference type="NCBI Taxonomy" id="1852828"/>
    <lineage>
        <taxon>Bacteria</taxon>
        <taxon>Bacteria division TA06</taxon>
    </lineage>
</organism>
<feature type="domain" description="VWFA" evidence="1">
    <location>
        <begin position="262"/>
        <end position="437"/>
    </location>
</feature>
<dbReference type="InterPro" id="IPR002035">
    <property type="entry name" value="VWF_A"/>
</dbReference>
<name>A0A1V5MJI5_UNCT6</name>
<dbReference type="PANTHER" id="PTHR10338:SF108">
    <property type="entry name" value="INTER-ALPHA-TRYPSIN INHIBITOR HEAVY CHAIN H4-LIKE PROTEIN"/>
    <property type="match status" value="1"/>
</dbReference>
<dbReference type="SMART" id="SM00609">
    <property type="entry name" value="VIT"/>
    <property type="match status" value="1"/>
</dbReference>
<proteinExistence type="predicted"/>
<dbReference type="InterPro" id="IPR036465">
    <property type="entry name" value="vWFA_dom_sf"/>
</dbReference>
<dbReference type="Pfam" id="PF00092">
    <property type="entry name" value="VWA"/>
    <property type="match status" value="1"/>
</dbReference>
<gene>
    <name evidence="3" type="ORF">BWY73_00414</name>
</gene>
<comment type="caution">
    <text evidence="3">The sequence shown here is derived from an EMBL/GenBank/DDBJ whole genome shotgun (WGS) entry which is preliminary data.</text>
</comment>
<dbReference type="Gene3D" id="3.40.50.410">
    <property type="entry name" value="von Willebrand factor, type A domain"/>
    <property type="match status" value="1"/>
</dbReference>
<accession>A0A1V5MJI5</accession>
<dbReference type="SUPFAM" id="SSF53300">
    <property type="entry name" value="vWA-like"/>
    <property type="match status" value="1"/>
</dbReference>
<dbReference type="PROSITE" id="PS51468">
    <property type="entry name" value="VIT"/>
    <property type="match status" value="1"/>
</dbReference>
<sequence>MIPRPIPPGPFPPPIPRPIPPEPPFPLEVRYHRVEVTISDQAAVTRIDQEFFNPGSSRLEGIYLFPLPEGAVIRDFALEIDGKPAAAELLDAEKARRIYEDIVRRSRDPALLEYSGQGAFRVRVFPIEPRSPKRIKLSYAQPLRSESGLVGYTYPLNTEKFSARPLEEVVVRVSIKSAGRIKSVYSPSHPVEVRRRGDHQAEVVFEARQVRPDKDFTLFYDTDSGPFGVSLAAYRPDREAGFFMLTAAPAVEAGATAVLPKDVVFVLDTSGSMAGKKLDQARRALNYCLERLNRADRFELVRFATEAEPLFNRLAGAEPKERDRARESVAGLKARGGTNIEEALARALRVFDGNRERPQMVVFITDGQPTVGALDEESILRVVKPSAAAVRVFTFGVGDDLNTRLLDRITEATRASRTYVRTDEDLEVKLTGFFDKVEAPVLVNPRIEFRGVSVSELCPRELPDIFRGSQLLIFGRYRGEGEATLTLEGTVEGRRRSYEYRVNFPERTTEHDFIAPLWAAQRIGQLLDQIRLAGESSELKDEIVELARTYGIVTPYTSYLVVEEEAKRLADNRMRPEEQTLGRVAAASPSLAASVRGDYDSGLNAGSGGRSVTASREVEALKQAGNQAEIMQGQARLNYKDAAGRELNLASQVRNIQGRAVYQTGEFWVDSRVQAAAGRPVQRIQFAGPDYFRLLAEKPASAQFLALGRNVRFVLENETYEIYE</sequence>
<evidence type="ECO:0000313" key="4">
    <source>
        <dbReference type="Proteomes" id="UP000485484"/>
    </source>
</evidence>
<dbReference type="InterPro" id="IPR050934">
    <property type="entry name" value="ITIH"/>
</dbReference>
<feature type="domain" description="VIT" evidence="2">
    <location>
        <begin position="13"/>
        <end position="141"/>
    </location>
</feature>
<dbReference type="PROSITE" id="PS50234">
    <property type="entry name" value="VWFA"/>
    <property type="match status" value="1"/>
</dbReference>
<dbReference type="SMART" id="SM00327">
    <property type="entry name" value="VWA"/>
    <property type="match status" value="1"/>
</dbReference>
<reference evidence="3 4" key="1">
    <citation type="submission" date="2017-02" db="EMBL/GenBank/DDBJ databases">
        <title>Delving into the versatile metabolic prowess of the omnipresent phylum Bacteroidetes.</title>
        <authorList>
            <person name="Nobu M.K."/>
            <person name="Mei R."/>
            <person name="Narihiro T."/>
            <person name="Kuroda K."/>
            <person name="Liu W.-T."/>
        </authorList>
    </citation>
    <scope>NUCLEOTIDE SEQUENCE [LARGE SCALE GENOMIC DNA]</scope>
    <source>
        <strain evidence="3">ADurb.Bin417</strain>
    </source>
</reference>
<dbReference type="PANTHER" id="PTHR10338">
    <property type="entry name" value="INTER-ALPHA-TRYPSIN INHIBITOR HEAVY CHAIN FAMILY MEMBER"/>
    <property type="match status" value="1"/>
</dbReference>
<evidence type="ECO:0000259" key="1">
    <source>
        <dbReference type="PROSITE" id="PS50234"/>
    </source>
</evidence>
<dbReference type="Pfam" id="PF08487">
    <property type="entry name" value="VIT"/>
    <property type="match status" value="1"/>
</dbReference>
<evidence type="ECO:0000259" key="2">
    <source>
        <dbReference type="PROSITE" id="PS51468"/>
    </source>
</evidence>
<protein>
    <submittedName>
        <fullName evidence="3">von Willebrand factor type A domain protein</fullName>
    </submittedName>
</protein>
<evidence type="ECO:0000313" key="3">
    <source>
        <dbReference type="EMBL" id="OPZ93252.1"/>
    </source>
</evidence>